<dbReference type="EMBL" id="RSUV01000047">
    <property type="protein sequence ID" value="MIV47285.1"/>
    <property type="molecule type" value="Genomic_DNA"/>
</dbReference>
<dbReference type="AlphaFoldDB" id="A0A3V4NXF4"/>
<evidence type="ECO:0000313" key="2">
    <source>
        <dbReference type="EMBL" id="MIV47285.1"/>
    </source>
</evidence>
<comment type="caution">
    <text evidence="2">The sequence shown here is derived from an EMBL/GenBank/DDBJ whole genome shotgun (WGS) entry which is preliminary data.</text>
</comment>
<keyword evidence="1" id="KW-0732">Signal</keyword>
<dbReference type="Proteomes" id="UP000839530">
    <property type="component" value="Unassembled WGS sequence"/>
</dbReference>
<protein>
    <submittedName>
        <fullName evidence="2">DUF4056 domain-containing protein</fullName>
    </submittedName>
</protein>
<feature type="signal peptide" evidence="1">
    <location>
        <begin position="1"/>
        <end position="19"/>
    </location>
</feature>
<evidence type="ECO:0000256" key="1">
    <source>
        <dbReference type="SAM" id="SignalP"/>
    </source>
</evidence>
<organism evidence="2">
    <name type="scientific">Salmonella enterica</name>
    <name type="common">Salmonella choleraesuis</name>
    <dbReference type="NCBI Taxonomy" id="28901"/>
    <lineage>
        <taxon>Bacteria</taxon>
        <taxon>Pseudomonadati</taxon>
        <taxon>Pseudomonadota</taxon>
        <taxon>Gammaproteobacteria</taxon>
        <taxon>Enterobacterales</taxon>
        <taxon>Enterobacteriaceae</taxon>
        <taxon>Salmonella</taxon>
    </lineage>
</organism>
<dbReference type="InterPro" id="IPR025130">
    <property type="entry name" value="DUF4056"/>
</dbReference>
<accession>A0A3V4NXF4</accession>
<reference evidence="2" key="1">
    <citation type="submission" date="2018-07" db="EMBL/GenBank/DDBJ databases">
        <authorList>
            <consortium name="GenomeTrakr network: Whole genome sequencing for foodborne pathogen traceback"/>
        </authorList>
    </citation>
    <scope>NUCLEOTIDE SEQUENCE [LARGE SCALE GENOMIC DNA]</scope>
    <source>
        <strain evidence="2">CFSAN048114</strain>
    </source>
</reference>
<name>A0A3V4NXF4_SALER</name>
<gene>
    <name evidence="2" type="ORF">A7E06_28530</name>
</gene>
<dbReference type="Pfam" id="PF13265">
    <property type="entry name" value="DUF4056"/>
    <property type="match status" value="1"/>
</dbReference>
<proteinExistence type="predicted"/>
<feature type="chain" id="PRO_5030086789" evidence="1">
    <location>
        <begin position="20"/>
        <end position="394"/>
    </location>
</feature>
<sequence>MNKKVLLICLLLFMTSVRAALPLPLMLNGDGDSVQTHAWPVMPPLPEPAGLRPCCAFGYNLHVKVLNIPVPFWQLNNIVMAGNLGRHHYNDNFLSGLSSLVGFGSERNGIIYTSHGGFIDTAHVRDSADMTVFLFTHLLPELGKAFIMRPEDELAQRRIVFSSFTPPSTPGERYALAAWMAAHIAFQLAAWHEIAQWYGYESVPGFPEGISAFSPEDLYSNLLGTRLAVSLILDGQTATLGMYNAAMQTALNQALNQLGGRPENITRFHFDMLDGVWWNSLRRVPEKFLVLRRNYDVSDSRTPTRVPGEQASQQRLALSHYWKTYRLDMLEQLQLWPGHEMTRLPVPYVYYTATDFPALAAFAFEQDEASHYKKEWRQSHSVLRGKRNAGALFD</sequence>